<accession>A0AAV3YN59</accession>
<dbReference type="AlphaFoldDB" id="A0AAV3YN59"/>
<sequence length="169" mass="19918">MRNRICQQTDRLTHSLNMRNRICRQTDRQTDHEKQNMPTDRQRDSYVLFRLTIDLRASASIISLSNKKWTPTYRKETPHQLQCFSKDNGVGLSYNYVQSPIAKMMRSLKKIPPKPDRASTIIHLHPPTPSSPLPFFPHPSFNTYYTCPRHRPHPEQLSTYIKTKRASER</sequence>
<evidence type="ECO:0000313" key="2">
    <source>
        <dbReference type="Proteomes" id="UP000735302"/>
    </source>
</evidence>
<reference evidence="1 2" key="1">
    <citation type="journal article" date="2021" name="Elife">
        <title>Chloroplast acquisition without the gene transfer in kleptoplastic sea slugs, Plakobranchus ocellatus.</title>
        <authorList>
            <person name="Maeda T."/>
            <person name="Takahashi S."/>
            <person name="Yoshida T."/>
            <person name="Shimamura S."/>
            <person name="Takaki Y."/>
            <person name="Nagai Y."/>
            <person name="Toyoda A."/>
            <person name="Suzuki Y."/>
            <person name="Arimoto A."/>
            <person name="Ishii H."/>
            <person name="Satoh N."/>
            <person name="Nishiyama T."/>
            <person name="Hasebe M."/>
            <person name="Maruyama T."/>
            <person name="Minagawa J."/>
            <person name="Obokata J."/>
            <person name="Shigenobu S."/>
        </authorList>
    </citation>
    <scope>NUCLEOTIDE SEQUENCE [LARGE SCALE GENOMIC DNA]</scope>
</reference>
<organism evidence="1 2">
    <name type="scientific">Plakobranchus ocellatus</name>
    <dbReference type="NCBI Taxonomy" id="259542"/>
    <lineage>
        <taxon>Eukaryota</taxon>
        <taxon>Metazoa</taxon>
        <taxon>Spiralia</taxon>
        <taxon>Lophotrochozoa</taxon>
        <taxon>Mollusca</taxon>
        <taxon>Gastropoda</taxon>
        <taxon>Heterobranchia</taxon>
        <taxon>Euthyneura</taxon>
        <taxon>Panpulmonata</taxon>
        <taxon>Sacoglossa</taxon>
        <taxon>Placobranchoidea</taxon>
        <taxon>Plakobranchidae</taxon>
        <taxon>Plakobranchus</taxon>
    </lineage>
</organism>
<name>A0AAV3YN59_9GAST</name>
<protein>
    <submittedName>
        <fullName evidence="1">Uncharacterized protein</fullName>
    </submittedName>
</protein>
<gene>
    <name evidence="1" type="ORF">PoB_001095400</name>
</gene>
<dbReference type="EMBL" id="BLXT01001319">
    <property type="protein sequence ID" value="GFN84448.1"/>
    <property type="molecule type" value="Genomic_DNA"/>
</dbReference>
<evidence type="ECO:0000313" key="1">
    <source>
        <dbReference type="EMBL" id="GFN84448.1"/>
    </source>
</evidence>
<comment type="caution">
    <text evidence="1">The sequence shown here is derived from an EMBL/GenBank/DDBJ whole genome shotgun (WGS) entry which is preliminary data.</text>
</comment>
<proteinExistence type="predicted"/>
<keyword evidence="2" id="KW-1185">Reference proteome</keyword>
<dbReference type="Proteomes" id="UP000735302">
    <property type="component" value="Unassembled WGS sequence"/>
</dbReference>